<dbReference type="PANTHER" id="PTHR43441:SF2">
    <property type="entry name" value="FAMILY ACETYLTRANSFERASE, PUTATIVE (AFU_ORTHOLOGUE AFUA_7G00850)-RELATED"/>
    <property type="match status" value="1"/>
</dbReference>
<dbReference type="InterPro" id="IPR051908">
    <property type="entry name" value="Ribosomal_N-acetyltransferase"/>
</dbReference>
<accession>A0ABN3VHU5</accession>
<reference evidence="2 3" key="1">
    <citation type="journal article" date="2019" name="Int. J. Syst. Evol. Microbiol.">
        <title>The Global Catalogue of Microorganisms (GCM) 10K type strain sequencing project: providing services to taxonomists for standard genome sequencing and annotation.</title>
        <authorList>
            <consortium name="The Broad Institute Genomics Platform"/>
            <consortium name="The Broad Institute Genome Sequencing Center for Infectious Disease"/>
            <person name="Wu L."/>
            <person name="Ma J."/>
        </authorList>
    </citation>
    <scope>NUCLEOTIDE SEQUENCE [LARGE SCALE GENOMIC DNA]</scope>
    <source>
        <strain evidence="2 3">JCM 9383</strain>
    </source>
</reference>
<organism evidence="2 3">
    <name type="scientific">Saccharopolyspora taberi</name>
    <dbReference type="NCBI Taxonomy" id="60895"/>
    <lineage>
        <taxon>Bacteria</taxon>
        <taxon>Bacillati</taxon>
        <taxon>Actinomycetota</taxon>
        <taxon>Actinomycetes</taxon>
        <taxon>Pseudonocardiales</taxon>
        <taxon>Pseudonocardiaceae</taxon>
        <taxon>Saccharopolyspora</taxon>
    </lineage>
</organism>
<dbReference type="Proteomes" id="UP001500979">
    <property type="component" value="Unassembled WGS sequence"/>
</dbReference>
<dbReference type="SUPFAM" id="SSF55729">
    <property type="entry name" value="Acyl-CoA N-acyltransferases (Nat)"/>
    <property type="match status" value="1"/>
</dbReference>
<gene>
    <name evidence="2" type="ORF">GCM10010470_43530</name>
</gene>
<dbReference type="EMBL" id="BAAAUX010000018">
    <property type="protein sequence ID" value="GAA2803647.1"/>
    <property type="molecule type" value="Genomic_DNA"/>
</dbReference>
<sequence length="158" mass="17588">MRRVVPADRPGLAAFDRGDAVDYRHWPAHRACPPVQGDALQLAIETFDGVLVGSVCTTPTSPRTGRFGYGIGIGPAHQRRGYADDAIGVLLDFMFARRRYRKCEVGIFRCNHASLCLHRKLGFREEARLRDPESGLRPLVLMGLTAEEFAARPALSRR</sequence>
<dbReference type="Pfam" id="PF13302">
    <property type="entry name" value="Acetyltransf_3"/>
    <property type="match status" value="1"/>
</dbReference>
<evidence type="ECO:0000313" key="3">
    <source>
        <dbReference type="Proteomes" id="UP001500979"/>
    </source>
</evidence>
<proteinExistence type="predicted"/>
<dbReference type="InterPro" id="IPR000182">
    <property type="entry name" value="GNAT_dom"/>
</dbReference>
<evidence type="ECO:0000259" key="1">
    <source>
        <dbReference type="PROSITE" id="PS51186"/>
    </source>
</evidence>
<dbReference type="PROSITE" id="PS51186">
    <property type="entry name" value="GNAT"/>
    <property type="match status" value="1"/>
</dbReference>
<keyword evidence="3" id="KW-1185">Reference proteome</keyword>
<feature type="domain" description="N-acetyltransferase" evidence="1">
    <location>
        <begin position="1"/>
        <end position="147"/>
    </location>
</feature>
<evidence type="ECO:0000313" key="2">
    <source>
        <dbReference type="EMBL" id="GAA2803647.1"/>
    </source>
</evidence>
<dbReference type="InterPro" id="IPR016181">
    <property type="entry name" value="Acyl_CoA_acyltransferase"/>
</dbReference>
<dbReference type="PANTHER" id="PTHR43441">
    <property type="entry name" value="RIBOSOMAL-PROTEIN-SERINE ACETYLTRANSFERASE"/>
    <property type="match status" value="1"/>
</dbReference>
<name>A0ABN3VHU5_9PSEU</name>
<comment type="caution">
    <text evidence="2">The sequence shown here is derived from an EMBL/GenBank/DDBJ whole genome shotgun (WGS) entry which is preliminary data.</text>
</comment>
<protein>
    <submittedName>
        <fullName evidence="2">GNAT family N-acetyltransferase</fullName>
    </submittedName>
</protein>
<dbReference type="Gene3D" id="3.40.630.30">
    <property type="match status" value="1"/>
</dbReference>